<evidence type="ECO:0000256" key="4">
    <source>
        <dbReference type="ARBA" id="ARBA00023239"/>
    </source>
</evidence>
<dbReference type="SUPFAM" id="SSF51316">
    <property type="entry name" value="Mss4-like"/>
    <property type="match status" value="1"/>
</dbReference>
<evidence type="ECO:0000313" key="6">
    <source>
        <dbReference type="EMBL" id="TLP59032.1"/>
    </source>
</evidence>
<evidence type="ECO:0000256" key="3">
    <source>
        <dbReference type="ARBA" id="ARBA00022833"/>
    </source>
</evidence>
<keyword evidence="2" id="KW-0479">Metal-binding</keyword>
<dbReference type="EMBL" id="VAUO01000006">
    <property type="protein sequence ID" value="TLP59032.1"/>
    <property type="molecule type" value="Genomic_DNA"/>
</dbReference>
<dbReference type="AlphaFoldDB" id="A0A5R8YZQ7"/>
<comment type="similarity">
    <text evidence="1">Belongs to the Gfa family.</text>
</comment>
<dbReference type="InterPro" id="IPR006913">
    <property type="entry name" value="CENP-V/GFA"/>
</dbReference>
<reference evidence="6 7" key="1">
    <citation type="submission" date="2019-05" db="EMBL/GenBank/DDBJ databases">
        <title>Pseudomonas sp. SC006 isolated from lettuce that can produce HBGAs.</title>
        <authorList>
            <person name="Wang D."/>
            <person name="Liao N."/>
            <person name="Liu D."/>
            <person name="Zhang Z."/>
            <person name="Zou S."/>
        </authorList>
    </citation>
    <scope>NUCLEOTIDE SEQUENCE [LARGE SCALE GENOMIC DNA]</scope>
    <source>
        <strain evidence="6 7">SC006</strain>
    </source>
</reference>
<comment type="caution">
    <text evidence="6">The sequence shown here is derived from an EMBL/GenBank/DDBJ whole genome shotgun (WGS) entry which is preliminary data.</text>
</comment>
<dbReference type="Proteomes" id="UP000309819">
    <property type="component" value="Unassembled WGS sequence"/>
</dbReference>
<keyword evidence="4" id="KW-0456">Lyase</keyword>
<sequence>MSNLYQGSCLCASIRYELLATPKAVSHCHCSQCRKAHGALFASFGSVPRRALRIVQGEDALTAYPSSESVLRSFCSRCGSSLFWSRSQGQFRDWICIALATLDTPFTPEKQQHVHVADGMHGYT</sequence>
<evidence type="ECO:0000259" key="5">
    <source>
        <dbReference type="PROSITE" id="PS51891"/>
    </source>
</evidence>
<dbReference type="GO" id="GO:0016846">
    <property type="term" value="F:carbon-sulfur lyase activity"/>
    <property type="evidence" value="ECO:0007669"/>
    <property type="project" value="InterPro"/>
</dbReference>
<dbReference type="Gene3D" id="3.90.1590.10">
    <property type="entry name" value="glutathione-dependent formaldehyde- activating enzyme (gfa)"/>
    <property type="match status" value="1"/>
</dbReference>
<keyword evidence="3" id="KW-0862">Zinc</keyword>
<proteinExistence type="inferred from homology"/>
<dbReference type="GO" id="GO:0046872">
    <property type="term" value="F:metal ion binding"/>
    <property type="evidence" value="ECO:0007669"/>
    <property type="project" value="UniProtKB-KW"/>
</dbReference>
<evidence type="ECO:0000313" key="7">
    <source>
        <dbReference type="Proteomes" id="UP000309819"/>
    </source>
</evidence>
<organism evidence="6 7">
    <name type="scientific">Pseudomonas mosselii</name>
    <dbReference type="NCBI Taxonomy" id="78327"/>
    <lineage>
        <taxon>Bacteria</taxon>
        <taxon>Pseudomonadati</taxon>
        <taxon>Pseudomonadota</taxon>
        <taxon>Gammaproteobacteria</taxon>
        <taxon>Pseudomonadales</taxon>
        <taxon>Pseudomonadaceae</taxon>
        <taxon>Pseudomonas</taxon>
    </lineage>
</organism>
<feature type="domain" description="CENP-V/GFA" evidence="5">
    <location>
        <begin position="5"/>
        <end position="124"/>
    </location>
</feature>
<accession>A0A5R8YZQ7</accession>
<gene>
    <name evidence="6" type="ORF">FEM01_14085</name>
</gene>
<dbReference type="OrthoDB" id="7765631at2"/>
<dbReference type="PANTHER" id="PTHR33337">
    <property type="entry name" value="GFA DOMAIN-CONTAINING PROTEIN"/>
    <property type="match status" value="1"/>
</dbReference>
<dbReference type="Pfam" id="PF04828">
    <property type="entry name" value="GFA"/>
    <property type="match status" value="1"/>
</dbReference>
<protein>
    <submittedName>
        <fullName evidence="6">GFA family protein</fullName>
    </submittedName>
</protein>
<dbReference type="InterPro" id="IPR011057">
    <property type="entry name" value="Mss4-like_sf"/>
</dbReference>
<name>A0A5R8YZQ7_9PSED</name>
<evidence type="ECO:0000256" key="1">
    <source>
        <dbReference type="ARBA" id="ARBA00005495"/>
    </source>
</evidence>
<dbReference type="PROSITE" id="PS51891">
    <property type="entry name" value="CENP_V_GFA"/>
    <property type="match status" value="1"/>
</dbReference>
<dbReference type="RefSeq" id="WP_138220103.1">
    <property type="nucleotide sequence ID" value="NZ_VAUO01000006.1"/>
</dbReference>
<evidence type="ECO:0000256" key="2">
    <source>
        <dbReference type="ARBA" id="ARBA00022723"/>
    </source>
</evidence>
<dbReference type="PANTHER" id="PTHR33337:SF40">
    <property type="entry name" value="CENP-V_GFA DOMAIN-CONTAINING PROTEIN-RELATED"/>
    <property type="match status" value="1"/>
</dbReference>
<keyword evidence="7" id="KW-1185">Reference proteome</keyword>